<gene>
    <name evidence="3" type="ORF">DFR70_12695</name>
</gene>
<evidence type="ECO:0000313" key="4">
    <source>
        <dbReference type="Proteomes" id="UP000247569"/>
    </source>
</evidence>
<keyword evidence="4" id="KW-1185">Reference proteome</keyword>
<organism evidence="3 4">
    <name type="scientific">Nocardia tenerifensis</name>
    <dbReference type="NCBI Taxonomy" id="228006"/>
    <lineage>
        <taxon>Bacteria</taxon>
        <taxon>Bacillati</taxon>
        <taxon>Actinomycetota</taxon>
        <taxon>Actinomycetes</taxon>
        <taxon>Mycobacteriales</taxon>
        <taxon>Nocardiaceae</taxon>
        <taxon>Nocardia</taxon>
    </lineage>
</organism>
<proteinExistence type="predicted"/>
<dbReference type="InterPro" id="IPR007278">
    <property type="entry name" value="DUF397"/>
</dbReference>
<sequence>MKTTIETGHLPLDGYVKASLSDGGGNCVLVRRRTGEQAVFIRDSKYLRDPHNRPEVEPVIEMPSAAWAGFQSTVLEGAPTSPDSGQPTLEEVGDGGVILRGTDGTRLAFTAEEWSAFRAGLARGEFEPRPIAA</sequence>
<accession>A0A318JT14</accession>
<evidence type="ECO:0000256" key="1">
    <source>
        <dbReference type="SAM" id="MobiDB-lite"/>
    </source>
</evidence>
<feature type="domain" description="DUF397" evidence="2">
    <location>
        <begin position="16"/>
        <end position="73"/>
    </location>
</feature>
<evidence type="ECO:0000259" key="2">
    <source>
        <dbReference type="Pfam" id="PF04149"/>
    </source>
</evidence>
<reference evidence="3 4" key="1">
    <citation type="submission" date="2018-05" db="EMBL/GenBank/DDBJ databases">
        <title>Genomic Encyclopedia of Type Strains, Phase IV (KMG-IV): sequencing the most valuable type-strain genomes for metagenomic binning, comparative biology and taxonomic classification.</title>
        <authorList>
            <person name="Goeker M."/>
        </authorList>
    </citation>
    <scope>NUCLEOTIDE SEQUENCE [LARGE SCALE GENOMIC DNA]</scope>
    <source>
        <strain evidence="3 4">DSM 44704</strain>
    </source>
</reference>
<dbReference type="AlphaFoldDB" id="A0A318JT14"/>
<name>A0A318JT14_9NOCA</name>
<dbReference type="EMBL" id="QJKF01000026">
    <property type="protein sequence ID" value="PXX53974.1"/>
    <property type="molecule type" value="Genomic_DNA"/>
</dbReference>
<dbReference type="Proteomes" id="UP000247569">
    <property type="component" value="Unassembled WGS sequence"/>
</dbReference>
<evidence type="ECO:0000313" key="3">
    <source>
        <dbReference type="EMBL" id="PXX53974.1"/>
    </source>
</evidence>
<dbReference type="RefSeq" id="WP_246003248.1">
    <property type="nucleotide sequence ID" value="NZ_QJKF01000026.1"/>
</dbReference>
<comment type="caution">
    <text evidence="3">The sequence shown here is derived from an EMBL/GenBank/DDBJ whole genome shotgun (WGS) entry which is preliminary data.</text>
</comment>
<protein>
    <submittedName>
        <fullName evidence="3">Uncharacterized protein DUF397</fullName>
    </submittedName>
</protein>
<feature type="region of interest" description="Disordered" evidence="1">
    <location>
        <begin position="75"/>
        <end position="97"/>
    </location>
</feature>
<dbReference type="Pfam" id="PF04149">
    <property type="entry name" value="DUF397"/>
    <property type="match status" value="1"/>
</dbReference>